<name>A0A2G5C9B1_AQUCA</name>
<accession>A0A2G5C9B1</accession>
<evidence type="ECO:0000313" key="2">
    <source>
        <dbReference type="Proteomes" id="UP000230069"/>
    </source>
</evidence>
<dbReference type="EMBL" id="KZ305095">
    <property type="protein sequence ID" value="PIA27427.1"/>
    <property type="molecule type" value="Genomic_DNA"/>
</dbReference>
<organism evidence="1 2">
    <name type="scientific">Aquilegia coerulea</name>
    <name type="common">Rocky mountain columbine</name>
    <dbReference type="NCBI Taxonomy" id="218851"/>
    <lineage>
        <taxon>Eukaryota</taxon>
        <taxon>Viridiplantae</taxon>
        <taxon>Streptophyta</taxon>
        <taxon>Embryophyta</taxon>
        <taxon>Tracheophyta</taxon>
        <taxon>Spermatophyta</taxon>
        <taxon>Magnoliopsida</taxon>
        <taxon>Ranunculales</taxon>
        <taxon>Ranunculaceae</taxon>
        <taxon>Thalictroideae</taxon>
        <taxon>Aquilegia</taxon>
    </lineage>
</organism>
<sequence length="114" mass="13070">MEEKKRRECCATYPDVHLKLKLGQAGVNLRKGALLAFFMNFTIDRIIVHLNIYLNAPKVPDTSRCAAKHKSPHNASAKVLCLPSPHPFLRYCNKFFQVKVVHLQSCIPYIQYKS</sequence>
<proteinExistence type="predicted"/>
<reference evidence="1 2" key="1">
    <citation type="submission" date="2017-09" db="EMBL/GenBank/DDBJ databases">
        <title>WGS assembly of Aquilegia coerulea Goldsmith.</title>
        <authorList>
            <person name="Hodges S."/>
            <person name="Kramer E."/>
            <person name="Nordborg M."/>
            <person name="Tomkins J."/>
            <person name="Borevitz J."/>
            <person name="Derieg N."/>
            <person name="Yan J."/>
            <person name="Mihaltcheva S."/>
            <person name="Hayes R.D."/>
            <person name="Rokhsar D."/>
        </authorList>
    </citation>
    <scope>NUCLEOTIDE SEQUENCE [LARGE SCALE GENOMIC DNA]</scope>
    <source>
        <strain evidence="2">cv. Goldsmith</strain>
    </source>
</reference>
<keyword evidence="2" id="KW-1185">Reference proteome</keyword>
<dbReference type="InParanoid" id="A0A2G5C9B1"/>
<evidence type="ECO:0000313" key="1">
    <source>
        <dbReference type="EMBL" id="PIA27427.1"/>
    </source>
</evidence>
<protein>
    <submittedName>
        <fullName evidence="1">Uncharacterized protein</fullName>
    </submittedName>
</protein>
<dbReference type="AlphaFoldDB" id="A0A2G5C9B1"/>
<dbReference type="Proteomes" id="UP000230069">
    <property type="component" value="Unassembled WGS sequence"/>
</dbReference>
<gene>
    <name evidence="1" type="ORF">AQUCO_07800044v1</name>
</gene>